<organism evidence="7 8">
    <name type="scientific">Brevibacterium yomogidense</name>
    <dbReference type="NCBI Taxonomy" id="946573"/>
    <lineage>
        <taxon>Bacteria</taxon>
        <taxon>Bacillati</taxon>
        <taxon>Actinomycetota</taxon>
        <taxon>Actinomycetes</taxon>
        <taxon>Micrococcales</taxon>
        <taxon>Brevibacteriaceae</taxon>
        <taxon>Brevibacterium</taxon>
    </lineage>
</organism>
<dbReference type="InterPro" id="IPR014816">
    <property type="entry name" value="tRNA_MeTrfase_Gcd14"/>
</dbReference>
<dbReference type="GO" id="GO:0030488">
    <property type="term" value="P:tRNA methylation"/>
    <property type="evidence" value="ECO:0007669"/>
    <property type="project" value="InterPro"/>
</dbReference>
<sequence>MEAMNTTSHDPAPTGSRVLRGPFRPGDKVQLTDPRGRLNTIVLAPGDQFHTHKGWIEHDDLLGRPAGVTVHSTAGVEFQAMRPGYEDFVLSMPRGAAVIYPKDAALITTMGDVFPGSVVVEAGVGSGALTLALLRAVGDHGRVLSFERRQEFADIASGNIADFFGSPHPAWSCTVGDLAEELPRALEAGEADRVVLDMLAPWECVDVAADALTAGGMLIVYVATASQLSRTAEAVRSTNRFAEPRALESMVRDWHLEGLAVRPEHRMIGHTGFLLFARRMDEGVEPLERSRRPQGSTPDEEDLDAWFEPEITESAIGQRTAPPKRLRKLGRAAGSRARVEAAQDGAATDEAATEGAVTGEAVPQEEVTDDTRED</sequence>
<evidence type="ECO:0000256" key="2">
    <source>
        <dbReference type="ARBA" id="ARBA00022679"/>
    </source>
</evidence>
<keyword evidence="3" id="KW-0949">S-adenosyl-L-methionine</keyword>
<dbReference type="Gene3D" id="3.40.50.150">
    <property type="entry name" value="Vaccinia Virus protein VP39"/>
    <property type="match status" value="1"/>
</dbReference>
<feature type="region of interest" description="Disordered" evidence="5">
    <location>
        <begin position="286"/>
        <end position="374"/>
    </location>
</feature>
<evidence type="ECO:0000256" key="4">
    <source>
        <dbReference type="ARBA" id="ARBA00022694"/>
    </source>
</evidence>
<evidence type="ECO:0000313" key="7">
    <source>
        <dbReference type="EMBL" id="SLM97082.1"/>
    </source>
</evidence>
<dbReference type="GO" id="GO:0004719">
    <property type="term" value="F:protein-L-isoaspartate (D-aspartate) O-methyltransferase activity"/>
    <property type="evidence" value="ECO:0007669"/>
    <property type="project" value="UniProtKB-EC"/>
</dbReference>
<evidence type="ECO:0000256" key="3">
    <source>
        <dbReference type="ARBA" id="ARBA00022691"/>
    </source>
</evidence>
<proteinExistence type="predicted"/>
<dbReference type="FunFam" id="3.40.50.150:FF:000019">
    <property type="entry name" value="tRNA (adenine(58)-N(1))-methyltransferase TrmI"/>
    <property type="match status" value="1"/>
</dbReference>
<evidence type="ECO:0000313" key="8">
    <source>
        <dbReference type="Proteomes" id="UP000196581"/>
    </source>
</evidence>
<evidence type="ECO:0000256" key="1">
    <source>
        <dbReference type="ARBA" id="ARBA00022603"/>
    </source>
</evidence>
<keyword evidence="2 7" id="KW-0808">Transferase</keyword>
<feature type="compositionally biased region" description="Low complexity" evidence="5">
    <location>
        <begin position="340"/>
        <end position="362"/>
    </location>
</feature>
<dbReference type="PANTHER" id="PTHR12133:SF1">
    <property type="entry name" value="TRNA (ADENINE(58)-N(1))-METHYLTRANSFERASE, MITOCHONDRIAL"/>
    <property type="match status" value="1"/>
</dbReference>
<keyword evidence="8" id="KW-1185">Reference proteome</keyword>
<feature type="domain" description="tRNA (adenine(58)-N(1))-methyltransferase catalytic subunit TRM61 C-terminal" evidence="6">
    <location>
        <begin position="85"/>
        <end position="255"/>
    </location>
</feature>
<dbReference type="Pfam" id="PF14801">
    <property type="entry name" value="TrmI-like_N"/>
    <property type="match status" value="1"/>
</dbReference>
<feature type="compositionally biased region" description="Acidic residues" evidence="5">
    <location>
        <begin position="298"/>
        <end position="311"/>
    </location>
</feature>
<dbReference type="PROSITE" id="PS51620">
    <property type="entry name" value="SAM_TRM61"/>
    <property type="match status" value="1"/>
</dbReference>
<dbReference type="Pfam" id="PF08704">
    <property type="entry name" value="GCD14"/>
    <property type="match status" value="1"/>
</dbReference>
<dbReference type="AlphaFoldDB" id="A0A1X6XCS7"/>
<dbReference type="GO" id="GO:0160107">
    <property type="term" value="F:tRNA (adenine(58)-N1)-methyltransferase activity"/>
    <property type="evidence" value="ECO:0007669"/>
    <property type="project" value="InterPro"/>
</dbReference>
<dbReference type="GO" id="GO:0031515">
    <property type="term" value="C:tRNA (m1A) methyltransferase complex"/>
    <property type="evidence" value="ECO:0007669"/>
    <property type="project" value="InterPro"/>
</dbReference>
<feature type="region of interest" description="Disordered" evidence="5">
    <location>
        <begin position="1"/>
        <end position="31"/>
    </location>
</feature>
<dbReference type="CDD" id="cd02440">
    <property type="entry name" value="AdoMet_MTases"/>
    <property type="match status" value="1"/>
</dbReference>
<evidence type="ECO:0000259" key="6">
    <source>
        <dbReference type="Pfam" id="PF08704"/>
    </source>
</evidence>
<dbReference type="SUPFAM" id="SSF53335">
    <property type="entry name" value="S-adenosyl-L-methionine-dependent methyltransferases"/>
    <property type="match status" value="1"/>
</dbReference>
<dbReference type="EMBL" id="FWFF01000010">
    <property type="protein sequence ID" value="SLM97082.1"/>
    <property type="molecule type" value="Genomic_DNA"/>
</dbReference>
<name>A0A1X6XCS7_9MICO</name>
<dbReference type="InterPro" id="IPR049470">
    <property type="entry name" value="TRM61_C"/>
</dbReference>
<dbReference type="EC" id="2.1.1.77" evidence="7"/>
<gene>
    <name evidence="7" type="ORF">FM105_06710</name>
</gene>
<dbReference type="InterPro" id="IPR029063">
    <property type="entry name" value="SAM-dependent_MTases_sf"/>
</dbReference>
<keyword evidence="4" id="KW-0819">tRNA processing</keyword>
<evidence type="ECO:0000256" key="5">
    <source>
        <dbReference type="SAM" id="MobiDB-lite"/>
    </source>
</evidence>
<accession>A0A1X6XCS7</accession>
<keyword evidence="1 7" id="KW-0489">Methyltransferase</keyword>
<reference evidence="8" key="1">
    <citation type="submission" date="2017-02" db="EMBL/GenBank/DDBJ databases">
        <authorList>
            <person name="Dridi B."/>
        </authorList>
    </citation>
    <scope>NUCLEOTIDE SEQUENCE [LARGE SCALE GENOMIC DNA]</scope>
    <source>
        <strain evidence="8">B Co 03.10</strain>
    </source>
</reference>
<protein>
    <submittedName>
        <fullName evidence="7">Protein-L-isoaspartate methyltransferase</fullName>
        <ecNumber evidence="7">2.1.1.77</ecNumber>
    </submittedName>
</protein>
<dbReference type="Proteomes" id="UP000196581">
    <property type="component" value="Unassembled WGS sequence"/>
</dbReference>
<dbReference type="Gene3D" id="3.10.330.20">
    <property type="match status" value="1"/>
</dbReference>
<dbReference type="PANTHER" id="PTHR12133">
    <property type="entry name" value="TRNA (ADENINE(58)-N(1))-METHYLTRANSFERASE"/>
    <property type="match status" value="1"/>
</dbReference>